<evidence type="ECO:0000259" key="3">
    <source>
        <dbReference type="PROSITE" id="PS50977"/>
    </source>
</evidence>
<proteinExistence type="predicted"/>
<dbReference type="GO" id="GO:0003677">
    <property type="term" value="F:DNA binding"/>
    <property type="evidence" value="ECO:0007669"/>
    <property type="project" value="UniProtKB-UniRule"/>
</dbReference>
<protein>
    <submittedName>
        <fullName evidence="4">TetR/AcrR family transcriptional regulator C-terminal domain-containing protein</fullName>
    </submittedName>
</protein>
<dbReference type="PANTHER" id="PTHR43479">
    <property type="entry name" value="ACREF/ENVCD OPERON REPRESSOR-RELATED"/>
    <property type="match status" value="1"/>
</dbReference>
<evidence type="ECO:0000256" key="1">
    <source>
        <dbReference type="ARBA" id="ARBA00023125"/>
    </source>
</evidence>
<dbReference type="InterPro" id="IPR001647">
    <property type="entry name" value="HTH_TetR"/>
</dbReference>
<dbReference type="PROSITE" id="PS50977">
    <property type="entry name" value="HTH_TETR_2"/>
    <property type="match status" value="1"/>
</dbReference>
<gene>
    <name evidence="4" type="ORF">JFL75_17455</name>
</gene>
<name>A0A7T7XLP8_9SPIR</name>
<feature type="DNA-binding region" description="H-T-H motif" evidence="2">
    <location>
        <begin position="28"/>
        <end position="47"/>
    </location>
</feature>
<feature type="domain" description="HTH tetR-type" evidence="3">
    <location>
        <begin position="5"/>
        <end position="65"/>
    </location>
</feature>
<dbReference type="AlphaFoldDB" id="A0A7T7XLP8"/>
<keyword evidence="5" id="KW-1185">Reference proteome</keyword>
<evidence type="ECO:0000256" key="2">
    <source>
        <dbReference type="PROSITE-ProRule" id="PRU00335"/>
    </source>
</evidence>
<evidence type="ECO:0000313" key="5">
    <source>
        <dbReference type="Proteomes" id="UP000595917"/>
    </source>
</evidence>
<dbReference type="Gene3D" id="1.10.357.10">
    <property type="entry name" value="Tetracycline Repressor, domain 2"/>
    <property type="match status" value="1"/>
</dbReference>
<dbReference type="SUPFAM" id="SSF46689">
    <property type="entry name" value="Homeodomain-like"/>
    <property type="match status" value="1"/>
</dbReference>
<dbReference type="InterPro" id="IPR039532">
    <property type="entry name" value="TetR_C_Firmicutes"/>
</dbReference>
<dbReference type="Pfam" id="PF00440">
    <property type="entry name" value="TetR_N"/>
    <property type="match status" value="1"/>
</dbReference>
<dbReference type="Proteomes" id="UP000595917">
    <property type="component" value="Chromosome"/>
</dbReference>
<dbReference type="InterPro" id="IPR050624">
    <property type="entry name" value="HTH-type_Tx_Regulator"/>
</dbReference>
<organism evidence="4 5">
    <name type="scientific">Breznakiella homolactica</name>
    <dbReference type="NCBI Taxonomy" id="2798577"/>
    <lineage>
        <taxon>Bacteria</taxon>
        <taxon>Pseudomonadati</taxon>
        <taxon>Spirochaetota</taxon>
        <taxon>Spirochaetia</taxon>
        <taxon>Spirochaetales</taxon>
        <taxon>Breznakiellaceae</taxon>
        <taxon>Breznakiella</taxon>
    </lineage>
</organism>
<dbReference type="KEGG" id="bhc:JFL75_17455"/>
<dbReference type="EMBL" id="CP067089">
    <property type="protein sequence ID" value="QQO08694.1"/>
    <property type="molecule type" value="Genomic_DNA"/>
</dbReference>
<dbReference type="PANTHER" id="PTHR43479:SF7">
    <property type="entry name" value="TETR-FAMILY TRANSCRIPTIONAL REGULATOR"/>
    <property type="match status" value="1"/>
</dbReference>
<dbReference type="RefSeq" id="WP_215626000.1">
    <property type="nucleotide sequence ID" value="NZ_CP067089.2"/>
</dbReference>
<sequence length="180" mass="21333">MSHSNVTKEMLADAMKKFMTERPFEKITVGDLVQHCRLNRNSFYYHFKDKYELVNWIFYHDFIEKLEKDRPLTGWDLLEKLTYFFYENKSFYAKAITITGYNCFSDYFFEMMQKINVFFVDKCFEETAADGFYTVFCANIFLASITWWLKAGTEVPPEKLMGMMKDSAGQAAFKIVNNLP</sequence>
<reference evidence="4" key="1">
    <citation type="submission" date="2021-01" db="EMBL/GenBank/DDBJ databases">
        <title>Description of Breznakiella homolactica.</title>
        <authorList>
            <person name="Song Y."/>
            <person name="Brune A."/>
        </authorList>
    </citation>
    <scope>NUCLEOTIDE SEQUENCE</scope>
    <source>
        <strain evidence="4">RmG30</strain>
    </source>
</reference>
<accession>A0A7T7XLP8</accession>
<dbReference type="InterPro" id="IPR009057">
    <property type="entry name" value="Homeodomain-like_sf"/>
</dbReference>
<keyword evidence="1 2" id="KW-0238">DNA-binding</keyword>
<dbReference type="Pfam" id="PF14278">
    <property type="entry name" value="TetR_C_8"/>
    <property type="match status" value="1"/>
</dbReference>
<evidence type="ECO:0000313" key="4">
    <source>
        <dbReference type="EMBL" id="QQO08694.1"/>
    </source>
</evidence>